<evidence type="ECO:0000313" key="2">
    <source>
        <dbReference type="Proteomes" id="UP001207468"/>
    </source>
</evidence>
<sequence>MTTKASLPTILLAMLFLLNSYSSLAQKLIPPPVMQEVWSKPYDPFRIAGNLYYVGTYDLGCYLITTPKGHILINTGLAESMPVIRSHIETLGFKFSDIKILLTTQVHFDHVGAMAAIQKATGAKMMVDEKDAPVLADGGYSDYIMGGKGKLFVPVKADRLLHDHDTITLGGTQVILLHHPGHTKGSCSFLVDVQDEHRSYRVLIANMPSILDDTKPGMPAYPEVAGDYAYTFNAMKHLQFDIWVASHASQFDLQQKRKPGDPYNPEVFNDRKGYDAELDELYQSYLKRFPN</sequence>
<gene>
    <name evidence="1" type="ORF">F5148DRAFT_1295663</name>
</gene>
<protein>
    <submittedName>
        <fullName evidence="1">Beta-lactamase</fullName>
    </submittedName>
</protein>
<dbReference type="EMBL" id="JAGFNK010001302">
    <property type="protein sequence ID" value="KAI9432807.1"/>
    <property type="molecule type" value="Genomic_DNA"/>
</dbReference>
<evidence type="ECO:0000313" key="1">
    <source>
        <dbReference type="EMBL" id="KAI9432807.1"/>
    </source>
</evidence>
<organism evidence="1 2">
    <name type="scientific">Russula earlei</name>
    <dbReference type="NCBI Taxonomy" id="71964"/>
    <lineage>
        <taxon>Eukaryota</taxon>
        <taxon>Fungi</taxon>
        <taxon>Dikarya</taxon>
        <taxon>Basidiomycota</taxon>
        <taxon>Agaricomycotina</taxon>
        <taxon>Agaricomycetes</taxon>
        <taxon>Russulales</taxon>
        <taxon>Russulaceae</taxon>
        <taxon>Russula</taxon>
    </lineage>
</organism>
<keyword evidence="2" id="KW-1185">Reference proteome</keyword>
<comment type="caution">
    <text evidence="1">The sequence shown here is derived from an EMBL/GenBank/DDBJ whole genome shotgun (WGS) entry which is preliminary data.</text>
</comment>
<proteinExistence type="predicted"/>
<accession>A0ACC0TS27</accession>
<reference evidence="1" key="1">
    <citation type="submission" date="2021-03" db="EMBL/GenBank/DDBJ databases">
        <title>Evolutionary priming and transition to the ectomycorrhizal habit in an iconic lineage of mushroom-forming fungi: is preadaptation a requirement?</title>
        <authorList>
            <consortium name="DOE Joint Genome Institute"/>
            <person name="Looney B.P."/>
            <person name="Miyauchi S."/>
            <person name="Morin E."/>
            <person name="Drula E."/>
            <person name="Courty P.E."/>
            <person name="Chicoki N."/>
            <person name="Fauchery L."/>
            <person name="Kohler A."/>
            <person name="Kuo A."/>
            <person name="LaButti K."/>
            <person name="Pangilinan J."/>
            <person name="Lipzen A."/>
            <person name="Riley R."/>
            <person name="Andreopoulos W."/>
            <person name="He G."/>
            <person name="Johnson J."/>
            <person name="Barry K.W."/>
            <person name="Grigoriev I.V."/>
            <person name="Nagy L."/>
            <person name="Hibbett D."/>
            <person name="Henrissat B."/>
            <person name="Matheny P.B."/>
            <person name="Labbe J."/>
            <person name="Martin A.F."/>
        </authorList>
    </citation>
    <scope>NUCLEOTIDE SEQUENCE</scope>
    <source>
        <strain evidence="1">BPL698</strain>
    </source>
</reference>
<dbReference type="Proteomes" id="UP001207468">
    <property type="component" value="Unassembled WGS sequence"/>
</dbReference>
<name>A0ACC0TS27_9AGAM</name>